<dbReference type="KEGG" id="bcoh:BC6307_08300"/>
<protein>
    <submittedName>
        <fullName evidence="2">Uncharacterized protein</fullName>
    </submittedName>
</protein>
<proteinExistence type="predicted"/>
<keyword evidence="1" id="KW-0472">Membrane</keyword>
<evidence type="ECO:0000313" key="3">
    <source>
        <dbReference type="Proteomes" id="UP000215224"/>
    </source>
</evidence>
<reference evidence="2 3" key="1">
    <citation type="submission" date="2016-12" db="EMBL/GenBank/DDBJ databases">
        <title>The whole genome sequencing and assembly of Bacillus cohnii DSM 6307T strain.</title>
        <authorList>
            <person name="Lee Y.-J."/>
            <person name="Yi H."/>
            <person name="Bahn Y.-S."/>
            <person name="Kim J.F."/>
            <person name="Lee D.-W."/>
        </authorList>
    </citation>
    <scope>NUCLEOTIDE SEQUENCE [LARGE SCALE GENOMIC DNA]</scope>
    <source>
        <strain evidence="2 3">DSM 6307</strain>
    </source>
</reference>
<dbReference type="STRING" id="1314751.GCA_001591425_00626"/>
<feature type="transmembrane region" description="Helical" evidence="1">
    <location>
        <begin position="39"/>
        <end position="60"/>
    </location>
</feature>
<evidence type="ECO:0000313" key="2">
    <source>
        <dbReference type="EMBL" id="AST91277.1"/>
    </source>
</evidence>
<gene>
    <name evidence="2" type="ORF">BC6307_08300</name>
</gene>
<accession>A0A223KPG2</accession>
<dbReference type="Proteomes" id="UP000215224">
    <property type="component" value="Chromosome"/>
</dbReference>
<evidence type="ECO:0000256" key="1">
    <source>
        <dbReference type="SAM" id="Phobius"/>
    </source>
</evidence>
<keyword evidence="3" id="KW-1185">Reference proteome</keyword>
<keyword evidence="1" id="KW-0812">Transmembrane</keyword>
<feature type="transmembrane region" description="Helical" evidence="1">
    <location>
        <begin position="72"/>
        <end position="91"/>
    </location>
</feature>
<organism evidence="2 3">
    <name type="scientific">Sutcliffiella cohnii</name>
    <dbReference type="NCBI Taxonomy" id="33932"/>
    <lineage>
        <taxon>Bacteria</taxon>
        <taxon>Bacillati</taxon>
        <taxon>Bacillota</taxon>
        <taxon>Bacilli</taxon>
        <taxon>Bacillales</taxon>
        <taxon>Bacillaceae</taxon>
        <taxon>Sutcliffiella</taxon>
    </lineage>
</organism>
<dbReference type="RefSeq" id="WP_066411941.1">
    <property type="nucleotide sequence ID" value="NZ_CP018866.1"/>
</dbReference>
<dbReference type="AlphaFoldDB" id="A0A223KPG2"/>
<sequence>MDYLLLLTSIILLLFSLKKIAMIKYRTTDGIAADIKQNILSLLWGIVVVSAILTIIYQVWVVTGKSSYWDGVFILGGTALLTFFSSFWFYYKSSVKFNEGV</sequence>
<name>A0A223KPG2_9BACI</name>
<dbReference type="EMBL" id="CP018866">
    <property type="protein sequence ID" value="AST91277.1"/>
    <property type="molecule type" value="Genomic_DNA"/>
</dbReference>
<keyword evidence="1" id="KW-1133">Transmembrane helix</keyword>